<dbReference type="Proteomes" id="UP001285441">
    <property type="component" value="Unassembled WGS sequence"/>
</dbReference>
<comment type="caution">
    <text evidence="1">The sequence shown here is derived from an EMBL/GenBank/DDBJ whole genome shotgun (WGS) entry which is preliminary data.</text>
</comment>
<sequence>MATNGTTPVATTDCLGEHTPRFSVLLRLKPGRLPQPEWTKADGYYRLLSWEDSTFKHLFYTLPHDENACSDFLASGGPCPADIPRVKLNRHYSTQNFMTDPQREGWDKYVFHTGYAMANYDPNRRGLGANREDRRRLDRQFDREENLRRFGAENAMIATNDGFCPRRPQTCSPSDERNGYLLREFEKARDVAEIYAAIHDRGNGITPRLLAYLVETNGFCDRIIGLAVEVVENTRFATPDDADACRAVIEKLHEYGIVYGPSMRCSSFLIVEDKAAAAAGQPK</sequence>
<name>A0AAE0K0Y8_9PEZI</name>
<reference evidence="1" key="2">
    <citation type="submission" date="2023-06" db="EMBL/GenBank/DDBJ databases">
        <authorList>
            <consortium name="Lawrence Berkeley National Laboratory"/>
            <person name="Haridas S."/>
            <person name="Hensen N."/>
            <person name="Bonometti L."/>
            <person name="Westerberg I."/>
            <person name="Brannstrom I.O."/>
            <person name="Guillou S."/>
            <person name="Cros-Aarteil S."/>
            <person name="Calhoun S."/>
            <person name="Kuo A."/>
            <person name="Mondo S."/>
            <person name="Pangilinan J."/>
            <person name="Riley R."/>
            <person name="LaButti K."/>
            <person name="Andreopoulos B."/>
            <person name="Lipzen A."/>
            <person name="Chen C."/>
            <person name="Yanf M."/>
            <person name="Daum C."/>
            <person name="Ng V."/>
            <person name="Clum A."/>
            <person name="Steindorff A."/>
            <person name="Ohm R."/>
            <person name="Martin F."/>
            <person name="Silar P."/>
            <person name="Natvig D."/>
            <person name="Lalanne C."/>
            <person name="Gautier V."/>
            <person name="Ament-velasquez S.L."/>
            <person name="Kruys A."/>
            <person name="Hutchinson M.I."/>
            <person name="Powell A.J."/>
            <person name="Barry K."/>
            <person name="Miller A.N."/>
            <person name="Grigoriev I.V."/>
            <person name="Debuchy R."/>
            <person name="Gladieux P."/>
            <person name="Thoren M.H."/>
            <person name="Johannesson H."/>
        </authorList>
    </citation>
    <scope>NUCLEOTIDE SEQUENCE</scope>
    <source>
        <strain evidence="1">CBS 232.78</strain>
    </source>
</reference>
<reference evidence="1" key="1">
    <citation type="journal article" date="2023" name="Mol. Phylogenet. Evol.">
        <title>Genome-scale phylogeny and comparative genomics of the fungal order Sordariales.</title>
        <authorList>
            <person name="Hensen N."/>
            <person name="Bonometti L."/>
            <person name="Westerberg I."/>
            <person name="Brannstrom I.O."/>
            <person name="Guillou S."/>
            <person name="Cros-Aarteil S."/>
            <person name="Calhoun S."/>
            <person name="Haridas S."/>
            <person name="Kuo A."/>
            <person name="Mondo S."/>
            <person name="Pangilinan J."/>
            <person name="Riley R."/>
            <person name="LaButti K."/>
            <person name="Andreopoulos B."/>
            <person name="Lipzen A."/>
            <person name="Chen C."/>
            <person name="Yan M."/>
            <person name="Daum C."/>
            <person name="Ng V."/>
            <person name="Clum A."/>
            <person name="Steindorff A."/>
            <person name="Ohm R.A."/>
            <person name="Martin F."/>
            <person name="Silar P."/>
            <person name="Natvig D.O."/>
            <person name="Lalanne C."/>
            <person name="Gautier V."/>
            <person name="Ament-Velasquez S.L."/>
            <person name="Kruys A."/>
            <person name="Hutchinson M.I."/>
            <person name="Powell A.J."/>
            <person name="Barry K."/>
            <person name="Miller A.N."/>
            <person name="Grigoriev I.V."/>
            <person name="Debuchy R."/>
            <person name="Gladieux P."/>
            <person name="Hiltunen Thoren M."/>
            <person name="Johannesson H."/>
        </authorList>
    </citation>
    <scope>NUCLEOTIDE SEQUENCE</scope>
    <source>
        <strain evidence="1">CBS 232.78</strain>
    </source>
</reference>
<keyword evidence="2" id="KW-1185">Reference proteome</keyword>
<gene>
    <name evidence="1" type="ORF">B0H63DRAFT_515384</name>
</gene>
<proteinExistence type="predicted"/>
<accession>A0AAE0K0Y8</accession>
<evidence type="ECO:0000313" key="2">
    <source>
        <dbReference type="Proteomes" id="UP001285441"/>
    </source>
</evidence>
<evidence type="ECO:0000313" key="1">
    <source>
        <dbReference type="EMBL" id="KAK3367540.1"/>
    </source>
</evidence>
<dbReference type="EMBL" id="JAULSW010000011">
    <property type="protein sequence ID" value="KAK3367540.1"/>
    <property type="molecule type" value="Genomic_DNA"/>
</dbReference>
<organism evidence="1 2">
    <name type="scientific">Podospora didyma</name>
    <dbReference type="NCBI Taxonomy" id="330526"/>
    <lineage>
        <taxon>Eukaryota</taxon>
        <taxon>Fungi</taxon>
        <taxon>Dikarya</taxon>
        <taxon>Ascomycota</taxon>
        <taxon>Pezizomycotina</taxon>
        <taxon>Sordariomycetes</taxon>
        <taxon>Sordariomycetidae</taxon>
        <taxon>Sordariales</taxon>
        <taxon>Podosporaceae</taxon>
        <taxon>Podospora</taxon>
    </lineage>
</organism>
<protein>
    <submittedName>
        <fullName evidence="1">Uncharacterized protein</fullName>
    </submittedName>
</protein>
<dbReference type="AlphaFoldDB" id="A0AAE0K0Y8"/>